<dbReference type="Proteomes" id="UP000018291">
    <property type="component" value="Unassembled WGS sequence"/>
</dbReference>
<organism evidence="1 2">
    <name type="scientific">Candidatus Neomicrothrix parvicella RN1</name>
    <dbReference type="NCBI Taxonomy" id="1229780"/>
    <lineage>
        <taxon>Bacteria</taxon>
        <taxon>Bacillati</taxon>
        <taxon>Actinomycetota</taxon>
        <taxon>Acidimicrobiia</taxon>
        <taxon>Acidimicrobiales</taxon>
        <taxon>Microthrixaceae</taxon>
        <taxon>Candidatus Neomicrothrix</taxon>
    </lineage>
</organism>
<dbReference type="EMBL" id="CANL01000058">
    <property type="protein sequence ID" value="CCM65223.1"/>
    <property type="molecule type" value="Genomic_DNA"/>
</dbReference>
<evidence type="ECO:0000313" key="1">
    <source>
        <dbReference type="EMBL" id="CCM65223.1"/>
    </source>
</evidence>
<dbReference type="STRING" id="1229780.BN381_610007"/>
<dbReference type="HOGENOM" id="CLU_3402719_0_0_11"/>
<accession>R4Z3C4</accession>
<comment type="caution">
    <text evidence="1">The sequence shown here is derived from an EMBL/GenBank/DDBJ whole genome shotgun (WGS) entry which is preliminary data.</text>
</comment>
<name>R4Z3C4_9ACTN</name>
<gene>
    <name evidence="1" type="ORF">BN381_610007</name>
</gene>
<evidence type="ECO:0000313" key="2">
    <source>
        <dbReference type="Proteomes" id="UP000018291"/>
    </source>
</evidence>
<keyword evidence="2" id="KW-1185">Reference proteome</keyword>
<sequence length="30" mass="3146">MTLDRLVCADRGDVLGFVGGSLVKPSVRAL</sequence>
<protein>
    <submittedName>
        <fullName evidence="1">Uncharacterized protein</fullName>
    </submittedName>
</protein>
<reference evidence="1 2" key="1">
    <citation type="journal article" date="2013" name="ISME J.">
        <title>Metabolic model for the filamentous 'Candidatus Microthrix parvicella' based on genomic and metagenomic analyses.</title>
        <authorList>
            <person name="Jon McIlroy S."/>
            <person name="Kristiansen R."/>
            <person name="Albertsen M."/>
            <person name="Michael Karst S."/>
            <person name="Rossetti S."/>
            <person name="Lund Nielsen J."/>
            <person name="Tandoi V."/>
            <person name="James Seviour R."/>
            <person name="Nielsen P.H."/>
        </authorList>
    </citation>
    <scope>NUCLEOTIDE SEQUENCE [LARGE SCALE GENOMIC DNA]</scope>
    <source>
        <strain evidence="1 2">RN1</strain>
    </source>
</reference>
<dbReference type="AlphaFoldDB" id="R4Z3C4"/>
<proteinExistence type="predicted"/>